<evidence type="ECO:0000313" key="4">
    <source>
        <dbReference type="EMBL" id="CAL4782288.1"/>
    </source>
</evidence>
<comment type="caution">
    <text evidence="2">The sequence shown here is derived from an EMBL/GenBank/DDBJ whole genome shotgun (WGS) entry which is preliminary data.</text>
</comment>
<gene>
    <name evidence="2" type="ORF">C1SCF055_LOCUS21585</name>
</gene>
<reference evidence="3" key="2">
    <citation type="submission" date="2024-04" db="EMBL/GenBank/DDBJ databases">
        <authorList>
            <person name="Chen Y."/>
            <person name="Shah S."/>
            <person name="Dougan E. K."/>
            <person name="Thang M."/>
            <person name="Chan C."/>
        </authorList>
    </citation>
    <scope>NUCLEOTIDE SEQUENCE [LARGE SCALE GENOMIC DNA]</scope>
</reference>
<accession>A0A9P1CRH1</accession>
<protein>
    <submittedName>
        <fullName evidence="4">Ultraviolet-B receptor UVR8</fullName>
    </submittedName>
</protein>
<evidence type="ECO:0000313" key="5">
    <source>
        <dbReference type="Proteomes" id="UP001152797"/>
    </source>
</evidence>
<sequence>MALLVTNLAGAVMAELSPVPKSIQEARAEVERASGIPAALQKLVREGQVLTEDAELPEDGCEIICVKDETPMWTWNTENPEAKQIEVDGNVVRCPNLCNDFVNVLTREPIRSGIHYFEFVMHKIGDEQWCGVTMMPELAGRRYDGRSLKAWTYYCGRQSRHEGSITDGKGALHANGKAILEFEKACRPGNVINMLVDGDKRILAFALDGRLQGACQVPGAKPLYVLTHVDTPADHVELRKPMLEDAPQEVLASLTGALLDIEKGEKLHGYYGGFHFNFPDGIWEADKLED</sequence>
<dbReference type="CDD" id="cd17039">
    <property type="entry name" value="Ubl_ubiquitin_like"/>
    <property type="match status" value="1"/>
</dbReference>
<dbReference type="SUPFAM" id="SSF49899">
    <property type="entry name" value="Concanavalin A-like lectins/glucanases"/>
    <property type="match status" value="1"/>
</dbReference>
<dbReference type="OrthoDB" id="409211at2759"/>
<dbReference type="InterPro" id="IPR013320">
    <property type="entry name" value="ConA-like_dom_sf"/>
</dbReference>
<dbReference type="EMBL" id="CAMXCT020002017">
    <property type="protein sequence ID" value="CAL1148351.1"/>
    <property type="molecule type" value="Genomic_DNA"/>
</dbReference>
<dbReference type="InterPro" id="IPR043136">
    <property type="entry name" value="B30.2/SPRY_sf"/>
</dbReference>
<evidence type="ECO:0000313" key="2">
    <source>
        <dbReference type="EMBL" id="CAI3994976.1"/>
    </source>
</evidence>
<keyword evidence="5" id="KW-1185">Reference proteome</keyword>
<dbReference type="PROSITE" id="PS50053">
    <property type="entry name" value="UBIQUITIN_2"/>
    <property type="match status" value="1"/>
</dbReference>
<dbReference type="Gene3D" id="2.60.120.920">
    <property type="match status" value="1"/>
</dbReference>
<keyword evidence="4" id="KW-0675">Receptor</keyword>
<evidence type="ECO:0000259" key="1">
    <source>
        <dbReference type="PROSITE" id="PS50053"/>
    </source>
</evidence>
<proteinExistence type="predicted"/>
<dbReference type="EMBL" id="CAMXCT030002017">
    <property type="protein sequence ID" value="CAL4782288.1"/>
    <property type="molecule type" value="Genomic_DNA"/>
</dbReference>
<organism evidence="2">
    <name type="scientific">Cladocopium goreaui</name>
    <dbReference type="NCBI Taxonomy" id="2562237"/>
    <lineage>
        <taxon>Eukaryota</taxon>
        <taxon>Sar</taxon>
        <taxon>Alveolata</taxon>
        <taxon>Dinophyceae</taxon>
        <taxon>Suessiales</taxon>
        <taxon>Symbiodiniaceae</taxon>
        <taxon>Cladocopium</taxon>
    </lineage>
</organism>
<evidence type="ECO:0000313" key="3">
    <source>
        <dbReference type="EMBL" id="CAL1148351.1"/>
    </source>
</evidence>
<name>A0A9P1CRH1_9DINO</name>
<reference evidence="2" key="1">
    <citation type="submission" date="2022-10" db="EMBL/GenBank/DDBJ databases">
        <authorList>
            <person name="Chen Y."/>
            <person name="Dougan E. K."/>
            <person name="Chan C."/>
            <person name="Rhodes N."/>
            <person name="Thang M."/>
        </authorList>
    </citation>
    <scope>NUCLEOTIDE SEQUENCE</scope>
</reference>
<dbReference type="AlphaFoldDB" id="A0A9P1CRH1"/>
<dbReference type="EMBL" id="CAMXCT010002017">
    <property type="protein sequence ID" value="CAI3994976.1"/>
    <property type="molecule type" value="Genomic_DNA"/>
</dbReference>
<dbReference type="InterPro" id="IPR000626">
    <property type="entry name" value="Ubiquitin-like_dom"/>
</dbReference>
<dbReference type="Proteomes" id="UP001152797">
    <property type="component" value="Unassembled WGS sequence"/>
</dbReference>
<feature type="domain" description="Ubiquitin-like" evidence="1">
    <location>
        <begin position="1"/>
        <end position="60"/>
    </location>
</feature>